<comment type="caution">
    <text evidence="2">The sequence shown here is derived from an EMBL/GenBank/DDBJ whole genome shotgun (WGS) entry which is preliminary data.</text>
</comment>
<keyword evidence="1" id="KW-0812">Transmembrane</keyword>
<feature type="transmembrane region" description="Helical" evidence="1">
    <location>
        <begin position="49"/>
        <end position="66"/>
    </location>
</feature>
<dbReference type="EMBL" id="JACLZK010000001">
    <property type="protein sequence ID" value="MBC2882877.1"/>
    <property type="molecule type" value="Genomic_DNA"/>
</dbReference>
<keyword evidence="1" id="KW-1133">Transmembrane helix</keyword>
<protein>
    <submittedName>
        <fullName evidence="2">Cobalt ABC transporter permease</fullName>
    </submittedName>
</protein>
<feature type="transmembrane region" description="Helical" evidence="1">
    <location>
        <begin position="152"/>
        <end position="170"/>
    </location>
</feature>
<evidence type="ECO:0000313" key="2">
    <source>
        <dbReference type="EMBL" id="MBC2882877.1"/>
    </source>
</evidence>
<proteinExistence type="predicted"/>
<keyword evidence="3" id="KW-1185">Reference proteome</keyword>
<reference evidence="2 3" key="1">
    <citation type="submission" date="2020-08" db="EMBL/GenBank/DDBJ databases">
        <title>Complete genome and description of Campylobacter massiliensis Marseille-Q3452 sp. nov.</title>
        <authorList>
            <person name="Antezack A."/>
        </authorList>
    </citation>
    <scope>NUCLEOTIDE SEQUENCE [LARGE SCALE GENOMIC DNA]</scope>
    <source>
        <strain evidence="2 3">Marseille-Q3452</strain>
    </source>
</reference>
<feature type="transmembrane region" description="Helical" evidence="1">
    <location>
        <begin position="197"/>
        <end position="214"/>
    </location>
</feature>
<name>A0A842J4Z0_9BACT</name>
<dbReference type="AlphaFoldDB" id="A0A842J4Z0"/>
<dbReference type="RefSeq" id="WP_185898430.1">
    <property type="nucleotide sequence ID" value="NZ_JACLZK010000001.1"/>
</dbReference>
<evidence type="ECO:0000313" key="3">
    <source>
        <dbReference type="Proteomes" id="UP000552683"/>
    </source>
</evidence>
<sequence>MNLSVLLICFTFFSFRVSLSSATDAIFIAPVIFLAILNFKNLFEILKSVFKLNIFIILVVLSLVLYEEYALAKLIFIRSNLIILFGRLAFYRSDYFSIALAVSSLNLGDKLTAIFYFSAKFTADLKTIFLRLKKTLKVRGFEPKTSLFTYKIYANLVAMLFLEAFYKASVLEKTFVCRGFEGKLYGAKGLKIGAKDAVIIALTACCYIFSLGVLI</sequence>
<evidence type="ECO:0000256" key="1">
    <source>
        <dbReference type="SAM" id="Phobius"/>
    </source>
</evidence>
<dbReference type="Proteomes" id="UP000552683">
    <property type="component" value="Unassembled WGS sequence"/>
</dbReference>
<keyword evidence="1" id="KW-0472">Membrane</keyword>
<gene>
    <name evidence="2" type="ORF">H7R39_06345</name>
</gene>
<accession>A0A842J4Z0</accession>
<organism evidence="2 3">
    <name type="scientific">Campylobacter massiliensis</name>
    <dbReference type="NCBI Taxonomy" id="2762557"/>
    <lineage>
        <taxon>Bacteria</taxon>
        <taxon>Pseudomonadati</taxon>
        <taxon>Campylobacterota</taxon>
        <taxon>Epsilonproteobacteria</taxon>
        <taxon>Campylobacterales</taxon>
        <taxon>Campylobacteraceae</taxon>
        <taxon>Campylobacter</taxon>
    </lineage>
</organism>